<feature type="signal peptide" evidence="8">
    <location>
        <begin position="1"/>
        <end position="28"/>
    </location>
</feature>
<reference evidence="10" key="1">
    <citation type="submission" date="2022-05" db="EMBL/GenBank/DDBJ databases">
        <authorList>
            <person name="Blom J."/>
        </authorList>
    </citation>
    <scope>NUCLEOTIDE SEQUENCE</scope>
    <source>
        <strain evidence="10">Type strain: CPO20170097</strain>
    </source>
</reference>
<comment type="caution">
    <text evidence="10">The sequence shown here is derived from an EMBL/GenBank/DDBJ whole genome shotgun (WGS) entry which is preliminary data.</text>
</comment>
<evidence type="ECO:0000256" key="5">
    <source>
        <dbReference type="ARBA" id="ARBA00022764"/>
    </source>
</evidence>
<dbReference type="RefSeq" id="WP_253898525.1">
    <property type="nucleotide sequence ID" value="NZ_CALSBS010000016.1"/>
</dbReference>
<dbReference type="InterPro" id="IPR007348">
    <property type="entry name" value="CopC_dom"/>
</dbReference>
<dbReference type="InterPro" id="IPR047685">
    <property type="entry name" value="CopC-like"/>
</dbReference>
<feature type="domain" description="CopC" evidence="9">
    <location>
        <begin position="27"/>
        <end position="123"/>
    </location>
</feature>
<comment type="subcellular location">
    <subcellularLocation>
        <location evidence="1 7">Periplasm</location>
    </subcellularLocation>
</comment>
<evidence type="ECO:0000256" key="6">
    <source>
        <dbReference type="ARBA" id="ARBA00023008"/>
    </source>
</evidence>
<dbReference type="Pfam" id="PF04234">
    <property type="entry name" value="CopC"/>
    <property type="match status" value="1"/>
</dbReference>
<dbReference type="Proteomes" id="UP001152651">
    <property type="component" value="Unassembled WGS sequence"/>
</dbReference>
<protein>
    <recommendedName>
        <fullName evidence="7">Copper resistance protein C</fullName>
    </recommendedName>
</protein>
<dbReference type="Gene3D" id="2.60.40.1220">
    <property type="match status" value="1"/>
</dbReference>
<keyword evidence="6 7" id="KW-0186">Copper</keyword>
<proteinExistence type="inferred from homology"/>
<dbReference type="NCBIfam" id="NF033814">
    <property type="entry name" value="copper_CopC"/>
    <property type="match status" value="1"/>
</dbReference>
<evidence type="ECO:0000256" key="2">
    <source>
        <dbReference type="ARBA" id="ARBA00010509"/>
    </source>
</evidence>
<comment type="function">
    <text evidence="7">Involved in copper resistance.</text>
</comment>
<dbReference type="InterPro" id="IPR014755">
    <property type="entry name" value="Cu-Rt/internalin_Ig-like"/>
</dbReference>
<dbReference type="InterPro" id="IPR014756">
    <property type="entry name" value="Ig_E-set"/>
</dbReference>
<evidence type="ECO:0000256" key="3">
    <source>
        <dbReference type="ARBA" id="ARBA00022723"/>
    </source>
</evidence>
<evidence type="ECO:0000313" key="11">
    <source>
        <dbReference type="Proteomes" id="UP001152651"/>
    </source>
</evidence>
<evidence type="ECO:0000256" key="4">
    <source>
        <dbReference type="ARBA" id="ARBA00022729"/>
    </source>
</evidence>
<comment type="similarity">
    <text evidence="2 7">Belongs to the CopC family.</text>
</comment>
<dbReference type="NCBIfam" id="NF007636">
    <property type="entry name" value="PRK10301.1"/>
    <property type="match status" value="1"/>
</dbReference>
<evidence type="ECO:0000256" key="8">
    <source>
        <dbReference type="SAM" id="SignalP"/>
    </source>
</evidence>
<organism evidence="10 11">
    <name type="scientific">Pseudocitrobacter vendiensis</name>
    <dbReference type="NCBI Taxonomy" id="2488306"/>
    <lineage>
        <taxon>Bacteria</taxon>
        <taxon>Pseudomonadati</taxon>
        <taxon>Pseudomonadota</taxon>
        <taxon>Gammaproteobacteria</taxon>
        <taxon>Enterobacterales</taxon>
        <taxon>Enterobacteriaceae</taxon>
        <taxon>Pseudocitrobacter</taxon>
    </lineage>
</organism>
<keyword evidence="11" id="KW-1185">Reference proteome</keyword>
<sequence length="124" mass="13476">MGSNIVRILCTSLFLTCTLSAPAVWAHAHLKQQVPAAESEVSPAPQSITLHFSEGVESRFSGVTVIGEDAKKVETGKAVRSETDKTELMVPINQPLASGLYTVNWHVVSVDGHKTQGQYQFRVK</sequence>
<evidence type="ECO:0000259" key="9">
    <source>
        <dbReference type="Pfam" id="PF04234"/>
    </source>
</evidence>
<keyword evidence="5 7" id="KW-0574">Periplasm</keyword>
<evidence type="ECO:0000256" key="7">
    <source>
        <dbReference type="RuleBase" id="RU369037"/>
    </source>
</evidence>
<dbReference type="SUPFAM" id="SSF81296">
    <property type="entry name" value="E set domains"/>
    <property type="match status" value="1"/>
</dbReference>
<dbReference type="PANTHER" id="PTHR34820:SF4">
    <property type="entry name" value="INNER MEMBRANE PROTEIN YEBZ"/>
    <property type="match status" value="1"/>
</dbReference>
<dbReference type="InterPro" id="IPR032694">
    <property type="entry name" value="CopC/D"/>
</dbReference>
<evidence type="ECO:0000313" key="10">
    <source>
        <dbReference type="EMBL" id="CAH6660799.1"/>
    </source>
</evidence>
<keyword evidence="3 7" id="KW-0479">Metal-binding</keyword>
<keyword evidence="4 7" id="KW-0732">Signal</keyword>
<accession>A0ABN8THA8</accession>
<dbReference type="PANTHER" id="PTHR34820">
    <property type="entry name" value="INNER MEMBRANE PROTEIN YEBZ"/>
    <property type="match status" value="1"/>
</dbReference>
<feature type="chain" id="PRO_5045863150" description="Copper resistance protein C" evidence="8">
    <location>
        <begin position="29"/>
        <end position="124"/>
    </location>
</feature>
<name>A0ABN8THA8_9ENTR</name>
<gene>
    <name evidence="10" type="ORF">FBBNIHIM_16945</name>
</gene>
<dbReference type="EMBL" id="CALSBS010000016">
    <property type="protein sequence ID" value="CAH6660799.1"/>
    <property type="molecule type" value="Genomic_DNA"/>
</dbReference>
<evidence type="ECO:0000256" key="1">
    <source>
        <dbReference type="ARBA" id="ARBA00004418"/>
    </source>
</evidence>